<accession>A0A7T5UI82</accession>
<feature type="transmembrane region" description="Helical" evidence="1">
    <location>
        <begin position="27"/>
        <end position="46"/>
    </location>
</feature>
<feature type="transmembrane region" description="Helical" evidence="1">
    <location>
        <begin position="112"/>
        <end position="145"/>
    </location>
</feature>
<keyword evidence="1" id="KW-0812">Transmembrane</keyword>
<feature type="transmembrane region" description="Helical" evidence="1">
    <location>
        <begin position="284"/>
        <end position="306"/>
    </location>
</feature>
<evidence type="ECO:0000313" key="2">
    <source>
        <dbReference type="EMBL" id="QQG36726.1"/>
    </source>
</evidence>
<name>A0A7T5UI82_9BACT</name>
<feature type="transmembrane region" description="Helical" evidence="1">
    <location>
        <begin position="157"/>
        <end position="178"/>
    </location>
</feature>
<reference evidence="2 3" key="1">
    <citation type="submission" date="2020-07" db="EMBL/GenBank/DDBJ databases">
        <title>Huge and variable diversity of episymbiotic CPR bacteria and DPANN archaea in groundwater ecosystems.</title>
        <authorList>
            <person name="He C.Y."/>
            <person name="Keren R."/>
            <person name="Whittaker M."/>
            <person name="Farag I.F."/>
            <person name="Doudna J."/>
            <person name="Cate J.H.D."/>
            <person name="Banfield J.F."/>
        </authorList>
    </citation>
    <scope>NUCLEOTIDE SEQUENCE [LARGE SCALE GENOMIC DNA]</scope>
    <source>
        <strain evidence="2">NC_groundwater_70_Ag_B-0.1um_54_66</strain>
    </source>
</reference>
<dbReference type="EMBL" id="CP066681">
    <property type="protein sequence ID" value="QQG36726.1"/>
    <property type="molecule type" value="Genomic_DNA"/>
</dbReference>
<keyword evidence="1" id="KW-1133">Transmembrane helix</keyword>
<protein>
    <submittedName>
        <fullName evidence="2">Uncharacterized protein</fullName>
    </submittedName>
</protein>
<dbReference type="AlphaFoldDB" id="A0A7T5UI82"/>
<feature type="transmembrane region" description="Helical" evidence="1">
    <location>
        <begin position="58"/>
        <end position="82"/>
    </location>
</feature>
<sequence length="317" mass="34633">MTKLPIFATISNSISFLHGNFDSAVRMLLPLIAFLIGAEFLITFLPEGGEGKGLSKSVMYFLGTILYAVTYIVAWALVVIIWHRSYLNGVSDTHRVNILAMKREEWQFAGKTVLFGCVYMLVVGLAMIAGFAVGAVIGLMMGVVFGVANALCTGLGAVGAIIGFGLGSVLSCRFMLYFPAKAIGRYIGFCESFRLMKGLGMRLAVIQAIPGTISALTVIIYISIVTYIFHKDIIRKSFESFSNPDGIEEMPDGNLAYTARDGTTITLWGEDLTPTFSLEGILEFILTIPGYVLIPLYFVLVGVSNLSQTYRWVMEKS</sequence>
<evidence type="ECO:0000256" key="1">
    <source>
        <dbReference type="SAM" id="Phobius"/>
    </source>
</evidence>
<gene>
    <name evidence="2" type="ORF">HYS17_02830</name>
</gene>
<organism evidence="2 3">
    <name type="scientific">Micavibrio aeruginosavorus</name>
    <dbReference type="NCBI Taxonomy" id="349221"/>
    <lineage>
        <taxon>Bacteria</taxon>
        <taxon>Pseudomonadati</taxon>
        <taxon>Bdellovibrionota</taxon>
        <taxon>Bdellovibrionia</taxon>
        <taxon>Bdellovibrionales</taxon>
        <taxon>Pseudobdellovibrionaceae</taxon>
        <taxon>Micavibrio</taxon>
    </lineage>
</organism>
<feature type="transmembrane region" description="Helical" evidence="1">
    <location>
        <begin position="199"/>
        <end position="229"/>
    </location>
</feature>
<dbReference type="Proteomes" id="UP000595362">
    <property type="component" value="Chromosome"/>
</dbReference>
<proteinExistence type="predicted"/>
<keyword evidence="1" id="KW-0472">Membrane</keyword>
<evidence type="ECO:0000313" key="3">
    <source>
        <dbReference type="Proteomes" id="UP000595362"/>
    </source>
</evidence>